<reference evidence="2 3" key="1">
    <citation type="submission" date="2018-10" db="EMBL/GenBank/DDBJ databases">
        <authorList>
            <person name="Ekblom R."/>
            <person name="Jareborg N."/>
        </authorList>
    </citation>
    <scope>NUCLEOTIDE SEQUENCE [LARGE SCALE GENOMIC DNA]</scope>
    <source>
        <tissue evidence="2">Muscle</tissue>
    </source>
</reference>
<evidence type="ECO:0000313" key="3">
    <source>
        <dbReference type="Proteomes" id="UP000269945"/>
    </source>
</evidence>
<evidence type="ECO:0000256" key="1">
    <source>
        <dbReference type="SAM" id="MobiDB-lite"/>
    </source>
</evidence>
<comment type="caution">
    <text evidence="2">The sequence shown here is derived from an EMBL/GenBank/DDBJ whole genome shotgun (WGS) entry which is preliminary data.</text>
</comment>
<gene>
    <name evidence="2" type="ORF">BN2614_LOCUS4</name>
</gene>
<dbReference type="EMBL" id="CYRY02001892">
    <property type="protein sequence ID" value="VCW66555.1"/>
    <property type="molecule type" value="Genomic_DNA"/>
</dbReference>
<name>A0A9X9LEW7_GULGU</name>
<protein>
    <submittedName>
        <fullName evidence="2">Uncharacterized protein</fullName>
    </submittedName>
</protein>
<keyword evidence="3" id="KW-1185">Reference proteome</keyword>
<accession>A0A9X9LEW7</accession>
<evidence type="ECO:0000313" key="2">
    <source>
        <dbReference type="EMBL" id="VCW66555.1"/>
    </source>
</evidence>
<dbReference type="AlphaFoldDB" id="A0A9X9LEW7"/>
<organism evidence="2 3">
    <name type="scientific">Gulo gulo</name>
    <name type="common">Wolverine</name>
    <name type="synonym">Gluton</name>
    <dbReference type="NCBI Taxonomy" id="48420"/>
    <lineage>
        <taxon>Eukaryota</taxon>
        <taxon>Metazoa</taxon>
        <taxon>Chordata</taxon>
        <taxon>Craniata</taxon>
        <taxon>Vertebrata</taxon>
        <taxon>Euteleostomi</taxon>
        <taxon>Mammalia</taxon>
        <taxon>Eutheria</taxon>
        <taxon>Laurasiatheria</taxon>
        <taxon>Carnivora</taxon>
        <taxon>Caniformia</taxon>
        <taxon>Musteloidea</taxon>
        <taxon>Mustelidae</taxon>
        <taxon>Guloninae</taxon>
        <taxon>Gulo</taxon>
    </lineage>
</organism>
<feature type="region of interest" description="Disordered" evidence="1">
    <location>
        <begin position="1"/>
        <end position="52"/>
    </location>
</feature>
<proteinExistence type="predicted"/>
<dbReference type="Proteomes" id="UP000269945">
    <property type="component" value="Unassembled WGS sequence"/>
</dbReference>
<sequence>MQAGPPSMHLSSGPCPSGGREALRKPSPRSARPGPSFTRYLGARSTPRPPTS</sequence>